<protein>
    <recommendedName>
        <fullName evidence="3">DUF2851 family protein</fullName>
    </recommendedName>
</protein>
<dbReference type="Proteomes" id="UP000625780">
    <property type="component" value="Unassembled WGS sequence"/>
</dbReference>
<gene>
    <name evidence="1" type="ORF">GCM10011361_08880</name>
</gene>
<accession>A0ABQ1QUJ1</accession>
<evidence type="ECO:0008006" key="3">
    <source>
        <dbReference type="Google" id="ProtNLM"/>
    </source>
</evidence>
<keyword evidence="2" id="KW-1185">Reference proteome</keyword>
<dbReference type="EMBL" id="BMFH01000001">
    <property type="protein sequence ID" value="GGD44119.1"/>
    <property type="molecule type" value="Genomic_DNA"/>
</dbReference>
<evidence type="ECO:0000313" key="1">
    <source>
        <dbReference type="EMBL" id="GGD44119.1"/>
    </source>
</evidence>
<evidence type="ECO:0000313" key="2">
    <source>
        <dbReference type="Proteomes" id="UP000625780"/>
    </source>
</evidence>
<proteinExistence type="predicted"/>
<dbReference type="Pfam" id="PF11013">
    <property type="entry name" value="DUF2851"/>
    <property type="match status" value="1"/>
</dbReference>
<organism evidence="1 2">
    <name type="scientific">Muriicola marianensis</name>
    <dbReference type="NCBI Taxonomy" id="1324801"/>
    <lineage>
        <taxon>Bacteria</taxon>
        <taxon>Pseudomonadati</taxon>
        <taxon>Bacteroidota</taxon>
        <taxon>Flavobacteriia</taxon>
        <taxon>Flavobacteriales</taxon>
        <taxon>Flavobacteriaceae</taxon>
        <taxon>Muriicola</taxon>
    </lineage>
</organism>
<sequence>MFTTSGDSLQVLAAGFLNTGSGPDFHHARIRIDDQLWSGHVELHIRASDWYLHDHHLDEAYNTVILHVVWCADAEVRRKDGTHIPTLDLSRYISSGEILKAPRVDRPLGTQGILCSSLLHSVPLQLVHSWKEELYGERVWQKSEQILRWKSRSAHFWDHLFFKALLKGFGLNLNGEAFASLANAISYRVLRRVRSDITSLESLLFGLCGLLERAGEVDNYSGALLREYRYLKSSSS</sequence>
<dbReference type="InterPro" id="IPR021272">
    <property type="entry name" value="DUF2851"/>
</dbReference>
<reference evidence="2" key="1">
    <citation type="journal article" date="2019" name="Int. J. Syst. Evol. Microbiol.">
        <title>The Global Catalogue of Microorganisms (GCM) 10K type strain sequencing project: providing services to taxonomists for standard genome sequencing and annotation.</title>
        <authorList>
            <consortium name="The Broad Institute Genomics Platform"/>
            <consortium name="The Broad Institute Genome Sequencing Center for Infectious Disease"/>
            <person name="Wu L."/>
            <person name="Ma J."/>
        </authorList>
    </citation>
    <scope>NUCLEOTIDE SEQUENCE [LARGE SCALE GENOMIC DNA]</scope>
    <source>
        <strain evidence="2">CGMCC 1.12606</strain>
    </source>
</reference>
<comment type="caution">
    <text evidence="1">The sequence shown here is derived from an EMBL/GenBank/DDBJ whole genome shotgun (WGS) entry which is preliminary data.</text>
</comment>
<name>A0ABQ1QUJ1_9FLAO</name>